<accession>A0A0R3RPY9</accession>
<feature type="compositionally biased region" description="Low complexity" evidence="1">
    <location>
        <begin position="1133"/>
        <end position="1147"/>
    </location>
</feature>
<feature type="compositionally biased region" description="Basic and acidic residues" evidence="1">
    <location>
        <begin position="1122"/>
        <end position="1132"/>
    </location>
</feature>
<sequence length="1161" mass="125697">MLITSLLHNPQNQNSLHRSNGPEMMIFLLIDVKKILESTDVSMQSESISTGQIVESVNNITTEITDMTNTSSKNSTQEYHTITEKLSHPGNTDSTVIEVSSKHQINNKLEEEKISEMSDSLFNASSSSTQTSSTAFVIETTIDSKSISDANPRMDNSENVGTSEHTTSDTFKIMSPSITTSLPLPEGSKGVTFNVIHTSTKNNAKFLMETTDSHTINLDSVTSSATIVPSLSSKALTMEEPILTEKLTSAEIDKSTRSTAGLSARNTATHSQISTIPAISQSHINDFAYSLEGFINASTSTTLDHSTHSRENSFSSGNEDEIGRTTIEPHQSTARTQANETELKGSTITESVRSAITSRAYSDTNMSNIPNILDATESGSSSRTQVHNRASTLEISRTIPEDASNNKSSAIISVPEVLKALIQEDKHPSPSDKNTEHFISGRTSSFFTTKFSTALGKTSPGNVIDLSGILTDTSLSSNDKELLMTTDEPLITDNLQQSTSNDLPSSTEASGIMKVTFSSLVANNLSKNSEFSTIAATDSSDDKLSNSFIIGKSHELISDSESADKPSAGSTAATISDEIIVASTFTVKLQKIFPNEIVFNSSQAIETSTTSTTSSMEDIIEISNATSEVTIEMKGIQNITTTLDDDIKFTTAATQIPMAVFNVTLPASQYDAYFLLHINRTSKNYNYLLLDEISYTNDMDSEAPDPSEIAVIMNDEINSLNNSGSDANETYTDFYADDSLSSVDDTVVEEKFRLANLALRNRYKMETATTSIPDGSMQTDAASNWVKNAEDQQHHHQFSTDGNSSSGHLAKNTIAVNTFENPTLSQNSEGLTKESDDTSSHHQENSTTESTQSTPLAQITNPIKIDFTFQGSRENFTVPIALHEVNSTALNGAENQSNTLPLNYISSTSVPEIEEIAAVNTNARKIVHQTLTVLEAEKSTGSDATLPVISTILWNSATSKPIIGLSSDQAFLKELSSTLAQPQIDESITESSTNNERSSTTETTDNIADTFRNSVTAIFFQQKRSIDKNDITPASTIILTGIQDDINISLVNRTTFNSTSTSVASFQDNLTRYSLTNGETLQPFSGTSKNSHLSYDKNIIDNFTKKETSQSFSGFSASGDISSDKSITDSRSSEFSSGISASNSFSSDTSIANDEERNTRT</sequence>
<feature type="compositionally biased region" description="Polar residues" evidence="1">
    <location>
        <begin position="814"/>
        <end position="830"/>
    </location>
</feature>
<feature type="region of interest" description="Disordered" evidence="1">
    <location>
        <begin position="789"/>
        <end position="859"/>
    </location>
</feature>
<evidence type="ECO:0000256" key="1">
    <source>
        <dbReference type="SAM" id="MobiDB-lite"/>
    </source>
</evidence>
<protein>
    <submittedName>
        <fullName evidence="3">EGF-like domain-containing protein</fullName>
    </submittedName>
</protein>
<dbReference type="WBParaSite" id="EEL_0000370101-mRNA-1">
    <property type="protein sequence ID" value="EEL_0000370101-mRNA-1"/>
    <property type="gene ID" value="EEL_0000370101"/>
</dbReference>
<feature type="compositionally biased region" description="Low complexity" evidence="1">
    <location>
        <begin position="989"/>
        <end position="1003"/>
    </location>
</feature>
<reference evidence="3" key="1">
    <citation type="submission" date="2017-02" db="UniProtKB">
        <authorList>
            <consortium name="WormBaseParasite"/>
        </authorList>
    </citation>
    <scope>IDENTIFICATION</scope>
</reference>
<feature type="compositionally biased region" description="Low complexity" evidence="1">
    <location>
        <begin position="845"/>
        <end position="854"/>
    </location>
</feature>
<feature type="region of interest" description="Disordered" evidence="1">
    <location>
        <begin position="147"/>
        <end position="167"/>
    </location>
</feature>
<feature type="compositionally biased region" description="Polar residues" evidence="1">
    <location>
        <begin position="157"/>
        <end position="167"/>
    </location>
</feature>
<feature type="region of interest" description="Disordered" evidence="1">
    <location>
        <begin position="983"/>
        <end position="1003"/>
    </location>
</feature>
<dbReference type="Proteomes" id="UP000050640">
    <property type="component" value="Unplaced"/>
</dbReference>
<evidence type="ECO:0000313" key="2">
    <source>
        <dbReference type="Proteomes" id="UP000050640"/>
    </source>
</evidence>
<feature type="compositionally biased region" description="Polar residues" evidence="1">
    <location>
        <begin position="328"/>
        <end position="343"/>
    </location>
</feature>
<evidence type="ECO:0000313" key="3">
    <source>
        <dbReference type="WBParaSite" id="EEL_0000370101-mRNA-1"/>
    </source>
</evidence>
<feature type="region of interest" description="Disordered" evidence="1">
    <location>
        <begin position="301"/>
        <end position="343"/>
    </location>
</feature>
<feature type="compositionally biased region" description="Basic and acidic residues" evidence="1">
    <location>
        <begin position="831"/>
        <end position="844"/>
    </location>
</feature>
<dbReference type="STRING" id="1147741.A0A0R3RPY9"/>
<keyword evidence="2" id="KW-1185">Reference proteome</keyword>
<name>A0A0R3RPY9_9BILA</name>
<proteinExistence type="predicted"/>
<organism evidence="2 3">
    <name type="scientific">Elaeophora elaphi</name>
    <dbReference type="NCBI Taxonomy" id="1147741"/>
    <lineage>
        <taxon>Eukaryota</taxon>
        <taxon>Metazoa</taxon>
        <taxon>Ecdysozoa</taxon>
        <taxon>Nematoda</taxon>
        <taxon>Chromadorea</taxon>
        <taxon>Rhabditida</taxon>
        <taxon>Spirurina</taxon>
        <taxon>Spiruromorpha</taxon>
        <taxon>Filarioidea</taxon>
        <taxon>Onchocercidae</taxon>
        <taxon>Elaeophora</taxon>
    </lineage>
</organism>
<dbReference type="AlphaFoldDB" id="A0A0R3RPY9"/>
<feature type="region of interest" description="Disordered" evidence="1">
    <location>
        <begin position="1110"/>
        <end position="1161"/>
    </location>
</feature>